<dbReference type="GO" id="GO:0005524">
    <property type="term" value="F:ATP binding"/>
    <property type="evidence" value="ECO:0007669"/>
    <property type="project" value="InterPro"/>
</dbReference>
<feature type="domain" description="ATP-grasp" evidence="1">
    <location>
        <begin position="111"/>
        <end position="297"/>
    </location>
</feature>
<dbReference type="Pfam" id="PF08443">
    <property type="entry name" value="RimK"/>
    <property type="match status" value="1"/>
</dbReference>
<keyword evidence="2" id="KW-0808">Transferase</keyword>
<dbReference type="InterPro" id="IPR013651">
    <property type="entry name" value="ATP-grasp_RimK-type"/>
</dbReference>
<dbReference type="PROSITE" id="PS50975">
    <property type="entry name" value="ATP_GRASP"/>
    <property type="match status" value="1"/>
</dbReference>
<dbReference type="SUPFAM" id="SSF56059">
    <property type="entry name" value="Glutathione synthetase ATP-binding domain-like"/>
    <property type="match status" value="1"/>
</dbReference>
<dbReference type="AlphaFoldDB" id="A0A1W1D2K5"/>
<protein>
    <submittedName>
        <fullName evidence="2">Ribosomal protein S6 glutaminyl transferase</fullName>
    </submittedName>
</protein>
<dbReference type="GO" id="GO:0046872">
    <property type="term" value="F:metal ion binding"/>
    <property type="evidence" value="ECO:0007669"/>
    <property type="project" value="InterPro"/>
</dbReference>
<dbReference type="GO" id="GO:0005737">
    <property type="term" value="C:cytoplasm"/>
    <property type="evidence" value="ECO:0007669"/>
    <property type="project" value="TreeGrafter"/>
</dbReference>
<dbReference type="GO" id="GO:0016740">
    <property type="term" value="F:transferase activity"/>
    <property type="evidence" value="ECO:0007669"/>
    <property type="project" value="UniProtKB-KW"/>
</dbReference>
<name>A0A1W1D2K5_9ZZZZ</name>
<evidence type="ECO:0000313" key="2">
    <source>
        <dbReference type="EMBL" id="SFV74636.1"/>
    </source>
</evidence>
<dbReference type="Gene3D" id="3.30.470.20">
    <property type="entry name" value="ATP-grasp fold, B domain"/>
    <property type="match status" value="1"/>
</dbReference>
<dbReference type="PANTHER" id="PTHR21621">
    <property type="entry name" value="RIBOSOMAL PROTEIN S6 MODIFICATION PROTEIN"/>
    <property type="match status" value="1"/>
</dbReference>
<organism evidence="2">
    <name type="scientific">hydrothermal vent metagenome</name>
    <dbReference type="NCBI Taxonomy" id="652676"/>
    <lineage>
        <taxon>unclassified sequences</taxon>
        <taxon>metagenomes</taxon>
        <taxon>ecological metagenomes</taxon>
    </lineage>
</organism>
<dbReference type="PANTHER" id="PTHR21621:SF0">
    <property type="entry name" value="BETA-CITRYLGLUTAMATE SYNTHASE B-RELATED"/>
    <property type="match status" value="1"/>
</dbReference>
<proteinExistence type="predicted"/>
<reference evidence="2" key="1">
    <citation type="submission" date="2016-10" db="EMBL/GenBank/DDBJ databases">
        <authorList>
            <person name="de Groot N.N."/>
        </authorList>
    </citation>
    <scope>NUCLEOTIDE SEQUENCE</scope>
</reference>
<accession>A0A1W1D2K5</accession>
<sequence length="305" mass="34588">MAEKKVGIWMYKNGGGDVIEQKIVNLLKEREIDAITGLDLRFARGFNNGIVCKSTTTQEDVNMLDLDLFFSYNAGEQTLAQIYMYEAVAKYIPTINSFEAFALSEDKFKSNLALSRAGVNTSEFHISHRENPEYMIQKFEEWGKMVFKPLDGWGGNGMALLDSRQTLDTLLPFLNQTDIRHIYLEKFIKNDFTDFRVDIVGGEFIACYGRKASERDWRTNITSGGSIILREPTDEIIAIAQKASKALGMDIAGVDILYDKEKEQYVVLEVNGIPAFATPEQEAMGLDFNDKKIQKIVELIEKKIM</sequence>
<dbReference type="EMBL" id="FPHP01000002">
    <property type="protein sequence ID" value="SFV74636.1"/>
    <property type="molecule type" value="Genomic_DNA"/>
</dbReference>
<evidence type="ECO:0000259" key="1">
    <source>
        <dbReference type="PROSITE" id="PS50975"/>
    </source>
</evidence>
<dbReference type="GO" id="GO:0016879">
    <property type="term" value="F:ligase activity, forming carbon-nitrogen bonds"/>
    <property type="evidence" value="ECO:0007669"/>
    <property type="project" value="TreeGrafter"/>
</dbReference>
<gene>
    <name evidence="2" type="ORF">MNB_SM-3-527</name>
</gene>
<dbReference type="InterPro" id="IPR011761">
    <property type="entry name" value="ATP-grasp"/>
</dbReference>